<evidence type="ECO:0000313" key="2">
    <source>
        <dbReference type="Proteomes" id="UP000605259"/>
    </source>
</evidence>
<sequence>MKIQTVELKDVEIVEIDGEFKVVTRNETTVPCYITNYATKMGKDLGLIETSLLQGVFKLKGLMGSGSEANQDVDVNALSEMDELEMQKVVYLGCLGANKDFGDDFDTFLKRYHYSLEETVQLYAELITHLTSANKNNFASNLKKSTKSRSKKK</sequence>
<dbReference type="AlphaFoldDB" id="A0A917ANU7"/>
<accession>A0A917ANU7</accession>
<comment type="caution">
    <text evidence="1">The sequence shown here is derived from an EMBL/GenBank/DDBJ whole genome shotgun (WGS) entry which is preliminary data.</text>
</comment>
<protein>
    <submittedName>
        <fullName evidence="1">Uncharacterized protein</fullName>
    </submittedName>
</protein>
<organism evidence="1 2">
    <name type="scientific">Priestia taiwanensis</name>
    <dbReference type="NCBI Taxonomy" id="1347902"/>
    <lineage>
        <taxon>Bacteria</taxon>
        <taxon>Bacillati</taxon>
        <taxon>Bacillota</taxon>
        <taxon>Bacilli</taxon>
        <taxon>Bacillales</taxon>
        <taxon>Bacillaceae</taxon>
        <taxon>Priestia</taxon>
    </lineage>
</organism>
<proteinExistence type="predicted"/>
<evidence type="ECO:0000313" key="1">
    <source>
        <dbReference type="EMBL" id="GGE64421.1"/>
    </source>
</evidence>
<reference evidence="1" key="2">
    <citation type="submission" date="2020-09" db="EMBL/GenBank/DDBJ databases">
        <authorList>
            <person name="Sun Q."/>
            <person name="Zhou Y."/>
        </authorList>
    </citation>
    <scope>NUCLEOTIDE SEQUENCE</scope>
    <source>
        <strain evidence="1">CGMCC 1.12698</strain>
    </source>
</reference>
<keyword evidence="2" id="KW-1185">Reference proteome</keyword>
<reference evidence="1" key="1">
    <citation type="journal article" date="2014" name="Int. J. Syst. Evol. Microbiol.">
        <title>Complete genome sequence of Corynebacterium casei LMG S-19264T (=DSM 44701T), isolated from a smear-ripened cheese.</title>
        <authorList>
            <consortium name="US DOE Joint Genome Institute (JGI-PGF)"/>
            <person name="Walter F."/>
            <person name="Albersmeier A."/>
            <person name="Kalinowski J."/>
            <person name="Ruckert C."/>
        </authorList>
    </citation>
    <scope>NUCLEOTIDE SEQUENCE</scope>
    <source>
        <strain evidence="1">CGMCC 1.12698</strain>
    </source>
</reference>
<dbReference type="RefSeq" id="WP_188387600.1">
    <property type="nucleotide sequence ID" value="NZ_BMFK01000001.1"/>
</dbReference>
<gene>
    <name evidence="1" type="ORF">GCM10007140_13290</name>
</gene>
<name>A0A917ANU7_9BACI</name>
<dbReference type="EMBL" id="BMFK01000001">
    <property type="protein sequence ID" value="GGE64421.1"/>
    <property type="molecule type" value="Genomic_DNA"/>
</dbReference>
<dbReference type="Proteomes" id="UP000605259">
    <property type="component" value="Unassembled WGS sequence"/>
</dbReference>